<dbReference type="EMBL" id="BMAU01021345">
    <property type="protein sequence ID" value="GFY17554.1"/>
    <property type="molecule type" value="Genomic_DNA"/>
</dbReference>
<dbReference type="AlphaFoldDB" id="A0A8X6VLH1"/>
<name>A0A8X6VLH1_TRICX</name>
<gene>
    <name evidence="1" type="ORF">TNCV_3519091</name>
</gene>
<keyword evidence="2" id="KW-1185">Reference proteome</keyword>
<organism evidence="1 2">
    <name type="scientific">Trichonephila clavipes</name>
    <name type="common">Golden silk orbweaver</name>
    <name type="synonym">Nephila clavipes</name>
    <dbReference type="NCBI Taxonomy" id="2585209"/>
    <lineage>
        <taxon>Eukaryota</taxon>
        <taxon>Metazoa</taxon>
        <taxon>Ecdysozoa</taxon>
        <taxon>Arthropoda</taxon>
        <taxon>Chelicerata</taxon>
        <taxon>Arachnida</taxon>
        <taxon>Araneae</taxon>
        <taxon>Araneomorphae</taxon>
        <taxon>Entelegynae</taxon>
        <taxon>Araneoidea</taxon>
        <taxon>Nephilidae</taxon>
        <taxon>Trichonephila</taxon>
    </lineage>
</organism>
<accession>A0A8X6VLH1</accession>
<comment type="caution">
    <text evidence="1">The sequence shown here is derived from an EMBL/GenBank/DDBJ whole genome shotgun (WGS) entry which is preliminary data.</text>
</comment>
<protein>
    <submittedName>
        <fullName evidence="1">Uncharacterized protein</fullName>
    </submittedName>
</protein>
<evidence type="ECO:0000313" key="2">
    <source>
        <dbReference type="Proteomes" id="UP000887159"/>
    </source>
</evidence>
<proteinExistence type="predicted"/>
<reference evidence="1" key="1">
    <citation type="submission" date="2020-08" db="EMBL/GenBank/DDBJ databases">
        <title>Multicomponent nature underlies the extraordinary mechanical properties of spider dragline silk.</title>
        <authorList>
            <person name="Kono N."/>
            <person name="Nakamura H."/>
            <person name="Mori M."/>
            <person name="Yoshida Y."/>
            <person name="Ohtoshi R."/>
            <person name="Malay A.D."/>
            <person name="Moran D.A.P."/>
            <person name="Tomita M."/>
            <person name="Numata K."/>
            <person name="Arakawa K."/>
        </authorList>
    </citation>
    <scope>NUCLEOTIDE SEQUENCE</scope>
</reference>
<dbReference type="Proteomes" id="UP000887159">
    <property type="component" value="Unassembled WGS sequence"/>
</dbReference>
<evidence type="ECO:0000313" key="1">
    <source>
        <dbReference type="EMBL" id="GFY17554.1"/>
    </source>
</evidence>
<sequence>MVCERRDLFDNRSLQGSKHLSLCLGSEAGTPQHPVISYWSAGKNIPRKGLRVRSKVDHATTLYMQLQDAPAGCICDDHFAKKPTHSWETKTLHLHS</sequence>